<evidence type="ECO:0000313" key="1">
    <source>
        <dbReference type="EMBL" id="MDT0346327.1"/>
    </source>
</evidence>
<dbReference type="Proteomes" id="UP001183246">
    <property type="component" value="Unassembled WGS sequence"/>
</dbReference>
<keyword evidence="2" id="KW-1185">Reference proteome</keyword>
<accession>A0ABU2MXD9</accession>
<dbReference type="EMBL" id="JAVREL010000020">
    <property type="protein sequence ID" value="MDT0346327.1"/>
    <property type="molecule type" value="Genomic_DNA"/>
</dbReference>
<gene>
    <name evidence="1" type="ORF">RM590_27625</name>
</gene>
<organism evidence="1 2">
    <name type="scientific">Streptomyces litchfieldiae</name>
    <dbReference type="NCBI Taxonomy" id="3075543"/>
    <lineage>
        <taxon>Bacteria</taxon>
        <taxon>Bacillati</taxon>
        <taxon>Actinomycetota</taxon>
        <taxon>Actinomycetes</taxon>
        <taxon>Kitasatosporales</taxon>
        <taxon>Streptomycetaceae</taxon>
        <taxon>Streptomyces</taxon>
    </lineage>
</organism>
<evidence type="ECO:0000313" key="2">
    <source>
        <dbReference type="Proteomes" id="UP001183246"/>
    </source>
</evidence>
<dbReference type="RefSeq" id="WP_311707454.1">
    <property type="nucleotide sequence ID" value="NZ_JAVREL010000020.1"/>
</dbReference>
<proteinExistence type="predicted"/>
<sequence length="204" mass="22545">MTRLRRLNNALIRIPRGRKSRTSQRASTGDTAIITGEKLDDWIAEIERRLEGFEQKFERAFGYPSGENFVSKNEQTLTSESQRKLPQGLEVFYSKIDEISMPDVENGLFVHPIRVAVAGERAGYPTRVTGAINGEITVFGSDGGGGLFVYFTSSDCIYRLRGGMLAGATYDVSDGGVELLSRTLWGFLEFISDTLIAAISDMSK</sequence>
<reference evidence="2" key="1">
    <citation type="submission" date="2023-07" db="EMBL/GenBank/DDBJ databases">
        <title>30 novel species of actinomycetes from the DSMZ collection.</title>
        <authorList>
            <person name="Nouioui I."/>
        </authorList>
    </citation>
    <scope>NUCLEOTIDE SEQUENCE [LARGE SCALE GENOMIC DNA]</scope>
    <source>
        <strain evidence="2">DSM 44938</strain>
    </source>
</reference>
<comment type="caution">
    <text evidence="1">The sequence shown here is derived from an EMBL/GenBank/DDBJ whole genome shotgun (WGS) entry which is preliminary data.</text>
</comment>
<name>A0ABU2MXD9_9ACTN</name>
<evidence type="ECO:0008006" key="3">
    <source>
        <dbReference type="Google" id="ProtNLM"/>
    </source>
</evidence>
<protein>
    <recommendedName>
        <fullName evidence="3">Knr4/Smi1-like domain-containing protein</fullName>
    </recommendedName>
</protein>